<sequence>MLWGLVAVGVIGILLGFRFRAAALIIMTAVTVVGGAVAGGIGSVFDWHRLVSILLLVVVLQCAYLLGLFLAAMWRRDMSRKQ</sequence>
<keyword evidence="1" id="KW-1133">Transmembrane helix</keyword>
<proteinExistence type="predicted"/>
<dbReference type="RefSeq" id="WP_181060090.1">
    <property type="nucleotide sequence ID" value="NZ_JACDTY010000012.1"/>
</dbReference>
<feature type="transmembrane region" description="Helical" evidence="1">
    <location>
        <begin position="21"/>
        <end position="45"/>
    </location>
</feature>
<keyword evidence="1" id="KW-0812">Transmembrane</keyword>
<evidence type="ECO:0000256" key="1">
    <source>
        <dbReference type="SAM" id="Phobius"/>
    </source>
</evidence>
<organism evidence="2 3">
    <name type="scientific">Mesorhizobium neociceri</name>
    <dbReference type="NCBI Taxonomy" id="1307853"/>
    <lineage>
        <taxon>Bacteria</taxon>
        <taxon>Pseudomonadati</taxon>
        <taxon>Pseudomonadota</taxon>
        <taxon>Alphaproteobacteria</taxon>
        <taxon>Hyphomicrobiales</taxon>
        <taxon>Phyllobacteriaceae</taxon>
        <taxon>Mesorhizobium</taxon>
    </lineage>
</organism>
<name>A0A838BBT4_9HYPH</name>
<comment type="caution">
    <text evidence="2">The sequence shown here is derived from an EMBL/GenBank/DDBJ whole genome shotgun (WGS) entry which is preliminary data.</text>
</comment>
<reference evidence="2 3" key="1">
    <citation type="submission" date="2020-07" db="EMBL/GenBank/DDBJ databases">
        <title>Definition of the novel symbiovar canariense within Mesorhizobium novociceri, a new species of genus Mesorhizobium nodulating Cicer canariense in the Caldera de Taburiente National Park (La Palma, Canary Islands).</title>
        <authorList>
            <person name="Leon-Barrios M."/>
            <person name="Perez-Yepez J."/>
            <person name="Flores-Felix J.D."/>
            <person name="Ramirez-Baena M.H."/>
            <person name="Pulido-Suarez L."/>
            <person name="Igual J.M."/>
            <person name="Velazquez E."/>
            <person name="Peix A."/>
        </authorList>
    </citation>
    <scope>NUCLEOTIDE SEQUENCE [LARGE SCALE GENOMIC DNA]</scope>
    <source>
        <strain evidence="2 3">CCANP35</strain>
    </source>
</reference>
<evidence type="ECO:0000313" key="3">
    <source>
        <dbReference type="Proteomes" id="UP000558284"/>
    </source>
</evidence>
<keyword evidence="1" id="KW-0472">Membrane</keyword>
<protein>
    <submittedName>
        <fullName evidence="2">Uncharacterized protein</fullName>
    </submittedName>
</protein>
<keyword evidence="3" id="KW-1185">Reference proteome</keyword>
<evidence type="ECO:0000313" key="2">
    <source>
        <dbReference type="EMBL" id="MBA1143054.1"/>
    </source>
</evidence>
<feature type="transmembrane region" description="Helical" evidence="1">
    <location>
        <begin position="51"/>
        <end position="74"/>
    </location>
</feature>
<dbReference type="EMBL" id="JACDTY010000012">
    <property type="protein sequence ID" value="MBA1143054.1"/>
    <property type="molecule type" value="Genomic_DNA"/>
</dbReference>
<dbReference type="Proteomes" id="UP000558284">
    <property type="component" value="Unassembled WGS sequence"/>
</dbReference>
<dbReference type="AlphaFoldDB" id="A0A838BBT4"/>
<accession>A0A838BBT4</accession>
<gene>
    <name evidence="2" type="ORF">H0241_22785</name>
</gene>